<dbReference type="RefSeq" id="WP_011387980.1">
    <property type="nucleotide sequence ID" value="NC_007643.1"/>
</dbReference>
<dbReference type="AlphaFoldDB" id="Q2RXW3"/>
<evidence type="ECO:0000313" key="2">
    <source>
        <dbReference type="Proteomes" id="UP000001929"/>
    </source>
</evidence>
<dbReference type="PhylomeDB" id="Q2RXW3"/>
<gene>
    <name evidence="1" type="ordered locus">Rru_A0227</name>
</gene>
<dbReference type="PATRIC" id="fig|269796.9.peg.280"/>
<evidence type="ECO:0008006" key="3">
    <source>
        <dbReference type="Google" id="ProtNLM"/>
    </source>
</evidence>
<protein>
    <recommendedName>
        <fullName evidence="3">DUF1491 family protein</fullName>
    </recommendedName>
</protein>
<dbReference type="KEGG" id="rru:Rru_A0227"/>
<dbReference type="InterPro" id="IPR009964">
    <property type="entry name" value="DUF1491"/>
</dbReference>
<keyword evidence="2" id="KW-1185">Reference proteome</keyword>
<dbReference type="EnsemblBacteria" id="ABC21032">
    <property type="protein sequence ID" value="ABC21032"/>
    <property type="gene ID" value="Rru_A0227"/>
</dbReference>
<sequence length="112" mass="12123">MSDPRLKTHVLAQAIIRRCAVRGTPAFLIRRGDADAGALFLKLNSLQGRCVVLSQARTGAGAAAWMRATGPEPVDEATADAYLARQQRYDGDLWVVEIEDPALVPPVDEPIL</sequence>
<reference evidence="1 2" key="1">
    <citation type="journal article" date="2011" name="Stand. Genomic Sci.">
        <title>Complete genome sequence of Rhodospirillum rubrum type strain (S1).</title>
        <authorList>
            <person name="Munk A.C."/>
            <person name="Copeland A."/>
            <person name="Lucas S."/>
            <person name="Lapidus A."/>
            <person name="Del Rio T.G."/>
            <person name="Barry K."/>
            <person name="Detter J.C."/>
            <person name="Hammon N."/>
            <person name="Israni S."/>
            <person name="Pitluck S."/>
            <person name="Brettin T."/>
            <person name="Bruce D."/>
            <person name="Han C."/>
            <person name="Tapia R."/>
            <person name="Gilna P."/>
            <person name="Schmutz J."/>
            <person name="Larimer F."/>
            <person name="Land M."/>
            <person name="Kyrpides N.C."/>
            <person name="Mavromatis K."/>
            <person name="Richardson P."/>
            <person name="Rohde M."/>
            <person name="Goker M."/>
            <person name="Klenk H.P."/>
            <person name="Zhang Y."/>
            <person name="Roberts G.P."/>
            <person name="Reslewic S."/>
            <person name="Schwartz D.C."/>
        </authorList>
    </citation>
    <scope>NUCLEOTIDE SEQUENCE [LARGE SCALE GENOMIC DNA]</scope>
    <source>
        <strain evidence="2">ATCC 11170 / ATH 1.1.1 / DSM 467 / LMG 4362 / NCIMB 8255 / S1</strain>
    </source>
</reference>
<name>Q2RXW3_RHORT</name>
<dbReference type="Proteomes" id="UP000001929">
    <property type="component" value="Chromosome"/>
</dbReference>
<dbReference type="HOGENOM" id="CLU_146719_1_0_5"/>
<proteinExistence type="predicted"/>
<accession>Q2RXW3</accession>
<dbReference type="Pfam" id="PF07372">
    <property type="entry name" value="DUF1491"/>
    <property type="match status" value="1"/>
</dbReference>
<dbReference type="EMBL" id="CP000230">
    <property type="protein sequence ID" value="ABC21032.1"/>
    <property type="molecule type" value="Genomic_DNA"/>
</dbReference>
<evidence type="ECO:0000313" key="1">
    <source>
        <dbReference type="EMBL" id="ABC21032.1"/>
    </source>
</evidence>
<dbReference type="STRING" id="269796.Rru_A0227"/>
<dbReference type="Gene3D" id="3.40.1530.20">
    <property type="entry name" value="Protein of unknown function (DUF1491)"/>
    <property type="match status" value="1"/>
</dbReference>
<organism evidence="1 2">
    <name type="scientific">Rhodospirillum rubrum (strain ATCC 11170 / ATH 1.1.1 / DSM 467 / LMG 4362 / NCIMB 8255 / S1)</name>
    <dbReference type="NCBI Taxonomy" id="269796"/>
    <lineage>
        <taxon>Bacteria</taxon>
        <taxon>Pseudomonadati</taxon>
        <taxon>Pseudomonadota</taxon>
        <taxon>Alphaproteobacteria</taxon>
        <taxon>Rhodospirillales</taxon>
        <taxon>Rhodospirillaceae</taxon>
        <taxon>Rhodospirillum</taxon>
    </lineage>
</organism>
<dbReference type="eggNOG" id="COG5447">
    <property type="taxonomic scope" value="Bacteria"/>
</dbReference>